<sequence>SPPPSHAPAPVHPPPSALAPAPAQSQGPGLMAQMATTAAGVAVGSAVGHVVGSALTGAFSGGSSSSSEPAKPTYQPPRPAPAQSGPCHFEVKQFLDCATNQSDLTLCEGFNEALKQCKYSHAHSLKVQPEAVDEVRRAGLVLVPTQSCEQTTPLVANMPFIDVQTNLPASSFSEDFVKKLSSCAAAALGKPEDRMNVVVKPGLLMLIGGSCSPCVSLSVSAIGVTDTAEKNKEHSAKIFQFLTRELGLTEDRIVIQFHELQLHQVGKKGTVMSFL</sequence>
<reference evidence="1" key="1">
    <citation type="submission" date="2020-04" db="EMBL/GenBank/DDBJ databases">
        <title>A chromosome-scale assembly and high-density genetic map of the yellow drum (Nibea albiflora) genome.</title>
        <authorList>
            <person name="Xu D."/>
            <person name="Zhang W."/>
            <person name="Chen R."/>
            <person name="Tan P."/>
            <person name="Wang L."/>
            <person name="Song H."/>
            <person name="Tian L."/>
            <person name="Zhu Q."/>
            <person name="Wang B."/>
        </authorList>
    </citation>
    <scope>NUCLEOTIDE SEQUENCE</scope>
    <source>
        <strain evidence="1">ZJHYS-2018</strain>
    </source>
</reference>
<proteinExistence type="predicted"/>
<keyword evidence="2" id="KW-1185">Reference proteome</keyword>
<comment type="caution">
    <text evidence="1">The sequence shown here is derived from an EMBL/GenBank/DDBJ whole genome shotgun (WGS) entry which is preliminary data.</text>
</comment>
<dbReference type="EMBL" id="CM024789">
    <property type="protein sequence ID" value="KAG8014998.1"/>
    <property type="molecule type" value="Genomic_DNA"/>
</dbReference>
<name>A0ACB7FMF2_NIBAL</name>
<dbReference type="Proteomes" id="UP000805704">
    <property type="component" value="Chromosome 1"/>
</dbReference>
<protein>
    <submittedName>
        <fullName evidence="1">D-dopachrome decarboxylase</fullName>
    </submittedName>
</protein>
<feature type="non-terminal residue" evidence="1">
    <location>
        <position position="1"/>
    </location>
</feature>
<accession>A0ACB7FMF2</accession>
<gene>
    <name evidence="1" type="primary">DDT</name>
    <name evidence="1" type="ORF">GBF38_022233</name>
</gene>
<evidence type="ECO:0000313" key="1">
    <source>
        <dbReference type="EMBL" id="KAG8014998.1"/>
    </source>
</evidence>
<organism evidence="1 2">
    <name type="scientific">Nibea albiflora</name>
    <name type="common">Yellow drum</name>
    <name type="synonym">Corvina albiflora</name>
    <dbReference type="NCBI Taxonomy" id="240163"/>
    <lineage>
        <taxon>Eukaryota</taxon>
        <taxon>Metazoa</taxon>
        <taxon>Chordata</taxon>
        <taxon>Craniata</taxon>
        <taxon>Vertebrata</taxon>
        <taxon>Euteleostomi</taxon>
        <taxon>Actinopterygii</taxon>
        <taxon>Neopterygii</taxon>
        <taxon>Teleostei</taxon>
        <taxon>Neoteleostei</taxon>
        <taxon>Acanthomorphata</taxon>
        <taxon>Eupercaria</taxon>
        <taxon>Sciaenidae</taxon>
        <taxon>Nibea</taxon>
    </lineage>
</organism>
<evidence type="ECO:0000313" key="2">
    <source>
        <dbReference type="Proteomes" id="UP000805704"/>
    </source>
</evidence>